<name>A0A1G2K7Z6_9BACT</name>
<dbReference type="Proteomes" id="UP000177152">
    <property type="component" value="Unassembled WGS sequence"/>
</dbReference>
<protein>
    <submittedName>
        <fullName evidence="1">Uncharacterized protein</fullName>
    </submittedName>
</protein>
<comment type="caution">
    <text evidence="1">The sequence shown here is derived from an EMBL/GenBank/DDBJ whole genome shotgun (WGS) entry which is preliminary data.</text>
</comment>
<evidence type="ECO:0000313" key="2">
    <source>
        <dbReference type="Proteomes" id="UP000177152"/>
    </source>
</evidence>
<accession>A0A1G2K7Z6</accession>
<dbReference type="AlphaFoldDB" id="A0A1G2K7Z6"/>
<dbReference type="EMBL" id="MHQC01000007">
    <property type="protein sequence ID" value="OGZ95569.1"/>
    <property type="molecule type" value="Genomic_DNA"/>
</dbReference>
<organism evidence="1 2">
    <name type="scientific">Candidatus Sungbacteria bacterium RIFCSPHIGHO2_01_FULL_47_32</name>
    <dbReference type="NCBI Taxonomy" id="1802264"/>
    <lineage>
        <taxon>Bacteria</taxon>
        <taxon>Candidatus Sungiibacteriota</taxon>
    </lineage>
</organism>
<sequence length="151" mass="16992">MKNPVIALALLVLVLLPFPVSAEYMPSGGLLEFFTSLAEKEPMKDYGPVMLKQIQVGETYEVGEVAYFAITDSGEFFLHLEEWTLGEDGNFFVSFWSLKNNSVTHWARILSPKGAPIGDFPKFIIMKTDDPVCIAKSERAQELLKNFGRRI</sequence>
<evidence type="ECO:0000313" key="1">
    <source>
        <dbReference type="EMBL" id="OGZ95569.1"/>
    </source>
</evidence>
<reference evidence="1 2" key="1">
    <citation type="journal article" date="2016" name="Nat. Commun.">
        <title>Thousands of microbial genomes shed light on interconnected biogeochemical processes in an aquifer system.</title>
        <authorList>
            <person name="Anantharaman K."/>
            <person name="Brown C.T."/>
            <person name="Hug L.A."/>
            <person name="Sharon I."/>
            <person name="Castelle C.J."/>
            <person name="Probst A.J."/>
            <person name="Thomas B.C."/>
            <person name="Singh A."/>
            <person name="Wilkins M.J."/>
            <person name="Karaoz U."/>
            <person name="Brodie E.L."/>
            <person name="Williams K.H."/>
            <person name="Hubbard S.S."/>
            <person name="Banfield J.F."/>
        </authorList>
    </citation>
    <scope>NUCLEOTIDE SEQUENCE [LARGE SCALE GENOMIC DNA]</scope>
</reference>
<proteinExistence type="predicted"/>
<gene>
    <name evidence="1" type="ORF">A2633_06550</name>
</gene>